<dbReference type="OrthoDB" id="5420143at2759"/>
<sequence>MFLLGPIFGPEDIYKPLPHAILLSRLPRPRSRPPLYLYDPVPHKRTFCSRCSPSLAILVPFVSALTLNAPSGLSSGGPATITWTSESTDPPFSIELVNTVFHNSFAIANNVNPTLNSMTIALPIVPVGDGYTLEAVNVTSVEIAWYWLPCNSSFFQEHQPGLCY</sequence>
<reference evidence="1 2" key="1">
    <citation type="journal article" date="2019" name="Nat. Ecol. Evol.">
        <title>Megaphylogeny resolves global patterns of mushroom evolution.</title>
        <authorList>
            <person name="Varga T."/>
            <person name="Krizsan K."/>
            <person name="Foldi C."/>
            <person name="Dima B."/>
            <person name="Sanchez-Garcia M."/>
            <person name="Sanchez-Ramirez S."/>
            <person name="Szollosi G.J."/>
            <person name="Szarkandi J.G."/>
            <person name="Papp V."/>
            <person name="Albert L."/>
            <person name="Andreopoulos W."/>
            <person name="Angelini C."/>
            <person name="Antonin V."/>
            <person name="Barry K.W."/>
            <person name="Bougher N.L."/>
            <person name="Buchanan P."/>
            <person name="Buyck B."/>
            <person name="Bense V."/>
            <person name="Catcheside P."/>
            <person name="Chovatia M."/>
            <person name="Cooper J."/>
            <person name="Damon W."/>
            <person name="Desjardin D."/>
            <person name="Finy P."/>
            <person name="Geml J."/>
            <person name="Haridas S."/>
            <person name="Hughes K."/>
            <person name="Justo A."/>
            <person name="Karasinski D."/>
            <person name="Kautmanova I."/>
            <person name="Kiss B."/>
            <person name="Kocsube S."/>
            <person name="Kotiranta H."/>
            <person name="LaButti K.M."/>
            <person name="Lechner B.E."/>
            <person name="Liimatainen K."/>
            <person name="Lipzen A."/>
            <person name="Lukacs Z."/>
            <person name="Mihaltcheva S."/>
            <person name="Morgado L.N."/>
            <person name="Niskanen T."/>
            <person name="Noordeloos M.E."/>
            <person name="Ohm R.A."/>
            <person name="Ortiz-Santana B."/>
            <person name="Ovrebo C."/>
            <person name="Racz N."/>
            <person name="Riley R."/>
            <person name="Savchenko A."/>
            <person name="Shiryaev A."/>
            <person name="Soop K."/>
            <person name="Spirin V."/>
            <person name="Szebenyi C."/>
            <person name="Tomsovsky M."/>
            <person name="Tulloss R.E."/>
            <person name="Uehling J."/>
            <person name="Grigoriev I.V."/>
            <person name="Vagvolgyi C."/>
            <person name="Papp T."/>
            <person name="Martin F.M."/>
            <person name="Miettinen O."/>
            <person name="Hibbett D.S."/>
            <person name="Nagy L.G."/>
        </authorList>
    </citation>
    <scope>NUCLEOTIDE SEQUENCE [LARGE SCALE GENOMIC DNA]</scope>
    <source>
        <strain evidence="1 2">OMC1185</strain>
    </source>
</reference>
<name>A0A5C3NIU8_9AGAM</name>
<dbReference type="AlphaFoldDB" id="A0A5C3NIU8"/>
<accession>A0A5C3NIU8</accession>
<dbReference type="Proteomes" id="UP000305948">
    <property type="component" value="Unassembled WGS sequence"/>
</dbReference>
<protein>
    <submittedName>
        <fullName evidence="1">Uncharacterized protein</fullName>
    </submittedName>
</protein>
<organism evidence="1 2">
    <name type="scientific">Heliocybe sulcata</name>
    <dbReference type="NCBI Taxonomy" id="5364"/>
    <lineage>
        <taxon>Eukaryota</taxon>
        <taxon>Fungi</taxon>
        <taxon>Dikarya</taxon>
        <taxon>Basidiomycota</taxon>
        <taxon>Agaricomycotina</taxon>
        <taxon>Agaricomycetes</taxon>
        <taxon>Gloeophyllales</taxon>
        <taxon>Gloeophyllaceae</taxon>
        <taxon>Heliocybe</taxon>
    </lineage>
</organism>
<gene>
    <name evidence="1" type="ORF">OE88DRAFT_60676</name>
</gene>
<evidence type="ECO:0000313" key="2">
    <source>
        <dbReference type="Proteomes" id="UP000305948"/>
    </source>
</evidence>
<keyword evidence="2" id="KW-1185">Reference proteome</keyword>
<proteinExistence type="predicted"/>
<dbReference type="EMBL" id="ML213503">
    <property type="protein sequence ID" value="TFK56827.1"/>
    <property type="molecule type" value="Genomic_DNA"/>
</dbReference>
<evidence type="ECO:0000313" key="1">
    <source>
        <dbReference type="EMBL" id="TFK56827.1"/>
    </source>
</evidence>